<keyword evidence="2" id="KW-0496">Mitochondrion</keyword>
<dbReference type="Proteomes" id="UP000245464">
    <property type="component" value="Chromosome 5"/>
</dbReference>
<sequence length="31" mass="3698">MLAYRSLCPNGWTSRWDDQRENGNFPVKLDQ</sequence>
<dbReference type="KEGG" id="ptrr:6344411"/>
<dbReference type="RefSeq" id="XP_001936487.2">
    <property type="nucleotide sequence ID" value="XM_001936452.2"/>
</dbReference>
<evidence type="ECO:0000313" key="4">
    <source>
        <dbReference type="Proteomes" id="UP000245464"/>
    </source>
</evidence>
<gene>
    <name evidence="3" type="ORF">PtrM4_101150</name>
</gene>
<dbReference type="AlphaFoldDB" id="A0A834VP11"/>
<evidence type="ECO:0000256" key="2">
    <source>
        <dbReference type="ARBA" id="ARBA00023128"/>
    </source>
</evidence>
<accession>A0A834VP11</accession>
<dbReference type="GO" id="GO:0005739">
    <property type="term" value="C:mitochondrion"/>
    <property type="evidence" value="ECO:0007669"/>
    <property type="project" value="UniProtKB-SubCell"/>
</dbReference>
<name>A0A834VP11_9PLEO</name>
<evidence type="ECO:0000256" key="1">
    <source>
        <dbReference type="ARBA" id="ARBA00004173"/>
    </source>
</evidence>
<organism evidence="3 4">
    <name type="scientific">Pyrenophora tritici-repentis</name>
    <dbReference type="NCBI Taxonomy" id="45151"/>
    <lineage>
        <taxon>Eukaryota</taxon>
        <taxon>Fungi</taxon>
        <taxon>Dikarya</taxon>
        <taxon>Ascomycota</taxon>
        <taxon>Pezizomycotina</taxon>
        <taxon>Dothideomycetes</taxon>
        <taxon>Pleosporomycetidae</taxon>
        <taxon>Pleosporales</taxon>
        <taxon>Pleosporineae</taxon>
        <taxon>Pleosporaceae</taxon>
        <taxon>Pyrenophora</taxon>
    </lineage>
</organism>
<evidence type="ECO:0000313" key="3">
    <source>
        <dbReference type="EMBL" id="KAF7570113.1"/>
    </source>
</evidence>
<dbReference type="InterPro" id="IPR036549">
    <property type="entry name" value="CX6/COA6-like_sf"/>
</dbReference>
<comment type="caution">
    <text evidence="3">The sequence shown here is derived from an EMBL/GenBank/DDBJ whole genome shotgun (WGS) entry which is preliminary data.</text>
</comment>
<protein>
    <submittedName>
        <fullName evidence="3">Uncharacterized protein</fullName>
    </submittedName>
</protein>
<comment type="subcellular location">
    <subcellularLocation>
        <location evidence="1">Mitochondrion</location>
    </subcellularLocation>
</comment>
<proteinExistence type="predicted"/>
<dbReference type="EMBL" id="NQIK02000005">
    <property type="protein sequence ID" value="KAF7570113.1"/>
    <property type="molecule type" value="Genomic_DNA"/>
</dbReference>
<reference evidence="3" key="1">
    <citation type="journal article" date="2018" name="BMC Genomics">
        <title>Comparative genomics of the wheat fungal pathogen Pyrenophora tritici-repentis reveals chromosomal variations and genome plasticity.</title>
        <authorList>
            <person name="Moolhuijzen P."/>
            <person name="See P.T."/>
            <person name="Hane J.K."/>
            <person name="Shi G."/>
            <person name="Liu Z."/>
            <person name="Oliver R.P."/>
            <person name="Moffat C.S."/>
        </authorList>
    </citation>
    <scope>NUCLEOTIDE SEQUENCE [LARGE SCALE GENOMIC DNA]</scope>
    <source>
        <strain evidence="3">M4</strain>
    </source>
</reference>
<dbReference type="GeneID" id="6344411"/>
<dbReference type="Gene3D" id="1.10.10.140">
    <property type="entry name" value="Cytochrome c oxidase, subunit VIb"/>
    <property type="match status" value="1"/>
</dbReference>
<dbReference type="SUPFAM" id="SSF47694">
    <property type="entry name" value="Cytochrome c oxidase subunit h"/>
    <property type="match status" value="1"/>
</dbReference>